<sequence length="331" mass="38503">MNKKNEIIYSFIIIGKNEGWKLSQNLTAIVNYIRLNQIDSFEIIYADSNSTDDSLNRALSFEEHIKTIQLTGHCNAAIARNVAASHATGKWYFFLDGDMELNHKWHEAFLAHTAKGKKFLTGQLIDVYYNSSWQFLTEKPLFGPAKLDISDVTNGGAFVIHSELWHSTKGMMPEIDYSEDVDLNYRLVARGVRIFRTQTPYARHHTIQYNFDNSLFSELKQFKKLMYRGLIMRRHLFNHAIFKRNVRINYTMLLLVPAIIMSVFLHPLCVLIYLLFIVFRGTSNFLRYQSAIKKSLVQMVLKYFIIDIAATAGFLFFFPRKPGIQFQIIKE</sequence>
<keyword evidence="1" id="KW-0812">Transmembrane</keyword>
<organism evidence="3 4">
    <name type="scientific">Salinivirga cyanobacteriivorans</name>
    <dbReference type="NCBI Taxonomy" id="1307839"/>
    <lineage>
        <taxon>Bacteria</taxon>
        <taxon>Pseudomonadati</taxon>
        <taxon>Bacteroidota</taxon>
        <taxon>Bacteroidia</taxon>
        <taxon>Bacteroidales</taxon>
        <taxon>Salinivirgaceae</taxon>
        <taxon>Salinivirga</taxon>
    </lineage>
</organism>
<dbReference type="SUPFAM" id="SSF53448">
    <property type="entry name" value="Nucleotide-diphospho-sugar transferases"/>
    <property type="match status" value="1"/>
</dbReference>
<dbReference type="AlphaFoldDB" id="A0A0S2I0F6"/>
<feature type="transmembrane region" description="Helical" evidence="1">
    <location>
        <begin position="253"/>
        <end position="279"/>
    </location>
</feature>
<reference evidence="3 4" key="1">
    <citation type="submission" date="2015-11" db="EMBL/GenBank/DDBJ databases">
        <title>Description and complete genome sequence of a novel strain predominating in hypersaline microbial mats and representing a new family of the Bacteriodetes phylum.</title>
        <authorList>
            <person name="Spring S."/>
            <person name="Bunk B."/>
            <person name="Sproer C."/>
            <person name="Klenk H.-P."/>
        </authorList>
    </citation>
    <scope>NUCLEOTIDE SEQUENCE [LARGE SCALE GENOMIC DNA]</scope>
    <source>
        <strain evidence="3 4">L21-Spi-D4</strain>
    </source>
</reference>
<evidence type="ECO:0000256" key="1">
    <source>
        <dbReference type="SAM" id="Phobius"/>
    </source>
</evidence>
<evidence type="ECO:0000313" key="4">
    <source>
        <dbReference type="Proteomes" id="UP000064893"/>
    </source>
</evidence>
<proteinExistence type="predicted"/>
<dbReference type="PANTHER" id="PTHR43685:SF2">
    <property type="entry name" value="GLYCOSYLTRANSFERASE 2-LIKE DOMAIN-CONTAINING PROTEIN"/>
    <property type="match status" value="1"/>
</dbReference>
<dbReference type="OrthoDB" id="9811884at2"/>
<feature type="transmembrane region" description="Helical" evidence="1">
    <location>
        <begin position="299"/>
        <end position="318"/>
    </location>
</feature>
<dbReference type="KEGG" id="blq:L21SP5_02141"/>
<dbReference type="InterPro" id="IPR001173">
    <property type="entry name" value="Glyco_trans_2-like"/>
</dbReference>
<keyword evidence="1" id="KW-0472">Membrane</keyword>
<evidence type="ECO:0000313" key="3">
    <source>
        <dbReference type="EMBL" id="ALO15774.1"/>
    </source>
</evidence>
<keyword evidence="3" id="KW-0808">Transferase</keyword>
<dbReference type="PANTHER" id="PTHR43685">
    <property type="entry name" value="GLYCOSYLTRANSFERASE"/>
    <property type="match status" value="1"/>
</dbReference>
<dbReference type="Pfam" id="PF00535">
    <property type="entry name" value="Glycos_transf_2"/>
    <property type="match status" value="1"/>
</dbReference>
<dbReference type="InterPro" id="IPR050834">
    <property type="entry name" value="Glycosyltransf_2"/>
</dbReference>
<dbReference type="RefSeq" id="WP_057953206.1">
    <property type="nucleotide sequence ID" value="NZ_CP013118.1"/>
</dbReference>
<dbReference type="InterPro" id="IPR029044">
    <property type="entry name" value="Nucleotide-diphossugar_trans"/>
</dbReference>
<accession>A0A0S2I0F6</accession>
<protein>
    <submittedName>
        <fullName evidence="3">Putative glycosyl transferase</fullName>
    </submittedName>
</protein>
<gene>
    <name evidence="3" type="ORF">L21SP5_02141</name>
</gene>
<name>A0A0S2I0F6_9BACT</name>
<feature type="domain" description="Glycosyltransferase 2-like" evidence="2">
    <location>
        <begin position="10"/>
        <end position="138"/>
    </location>
</feature>
<keyword evidence="4" id="KW-1185">Reference proteome</keyword>
<dbReference type="EMBL" id="CP013118">
    <property type="protein sequence ID" value="ALO15774.1"/>
    <property type="molecule type" value="Genomic_DNA"/>
</dbReference>
<keyword evidence="1" id="KW-1133">Transmembrane helix</keyword>
<dbReference type="Proteomes" id="UP000064893">
    <property type="component" value="Chromosome"/>
</dbReference>
<dbReference type="GO" id="GO:0016740">
    <property type="term" value="F:transferase activity"/>
    <property type="evidence" value="ECO:0007669"/>
    <property type="project" value="UniProtKB-KW"/>
</dbReference>
<dbReference type="Gene3D" id="3.90.550.10">
    <property type="entry name" value="Spore Coat Polysaccharide Biosynthesis Protein SpsA, Chain A"/>
    <property type="match status" value="1"/>
</dbReference>
<evidence type="ECO:0000259" key="2">
    <source>
        <dbReference type="Pfam" id="PF00535"/>
    </source>
</evidence>
<dbReference type="STRING" id="1307839.L21SP5_02141"/>